<feature type="region of interest" description="Disordered" evidence="8">
    <location>
        <begin position="1"/>
        <end position="24"/>
    </location>
</feature>
<keyword evidence="5 9" id="KW-0812">Transmembrane</keyword>
<feature type="transmembrane region" description="Helical" evidence="9">
    <location>
        <begin position="177"/>
        <end position="201"/>
    </location>
</feature>
<keyword evidence="4" id="KW-1003">Cell membrane</keyword>
<evidence type="ECO:0000313" key="10">
    <source>
        <dbReference type="EMBL" id="RLP79299.1"/>
    </source>
</evidence>
<feature type="transmembrane region" description="Helical" evidence="9">
    <location>
        <begin position="266"/>
        <end position="289"/>
    </location>
</feature>
<dbReference type="AlphaFoldDB" id="A0A3L7AG10"/>
<name>A0A3L7AG10_9MICO</name>
<feature type="compositionally biased region" description="Basic and acidic residues" evidence="8">
    <location>
        <begin position="1"/>
        <end position="12"/>
    </location>
</feature>
<gene>
    <name evidence="10" type="ORF">D9V34_16015</name>
</gene>
<feature type="transmembrane region" description="Helical" evidence="9">
    <location>
        <begin position="39"/>
        <end position="57"/>
    </location>
</feature>
<dbReference type="PANTHER" id="PTHR21716:SF53">
    <property type="entry name" value="PERMEASE PERM-RELATED"/>
    <property type="match status" value="1"/>
</dbReference>
<dbReference type="GO" id="GO:0055085">
    <property type="term" value="P:transmembrane transport"/>
    <property type="evidence" value="ECO:0007669"/>
    <property type="project" value="TreeGrafter"/>
</dbReference>
<evidence type="ECO:0000256" key="6">
    <source>
        <dbReference type="ARBA" id="ARBA00022989"/>
    </source>
</evidence>
<evidence type="ECO:0000256" key="4">
    <source>
        <dbReference type="ARBA" id="ARBA00022475"/>
    </source>
</evidence>
<evidence type="ECO:0000256" key="2">
    <source>
        <dbReference type="ARBA" id="ARBA00009773"/>
    </source>
</evidence>
<evidence type="ECO:0000313" key="11">
    <source>
        <dbReference type="Proteomes" id="UP000269438"/>
    </source>
</evidence>
<comment type="subcellular location">
    <subcellularLocation>
        <location evidence="1">Cell membrane</location>
        <topology evidence="1">Multi-pass membrane protein</topology>
    </subcellularLocation>
</comment>
<organism evidence="10 11">
    <name type="scientific">Mycetocola lacteus</name>
    <dbReference type="NCBI Taxonomy" id="76637"/>
    <lineage>
        <taxon>Bacteria</taxon>
        <taxon>Bacillati</taxon>
        <taxon>Actinomycetota</taxon>
        <taxon>Actinomycetes</taxon>
        <taxon>Micrococcales</taxon>
        <taxon>Microbacteriaceae</taxon>
        <taxon>Mycetocola</taxon>
    </lineage>
</organism>
<dbReference type="Proteomes" id="UP000269438">
    <property type="component" value="Unassembled WGS sequence"/>
</dbReference>
<dbReference type="GO" id="GO:0005886">
    <property type="term" value="C:plasma membrane"/>
    <property type="evidence" value="ECO:0007669"/>
    <property type="project" value="UniProtKB-SubCell"/>
</dbReference>
<keyword evidence="3" id="KW-0813">Transport</keyword>
<evidence type="ECO:0000256" key="1">
    <source>
        <dbReference type="ARBA" id="ARBA00004651"/>
    </source>
</evidence>
<accession>A0A3L7AG10</accession>
<evidence type="ECO:0000256" key="9">
    <source>
        <dbReference type="SAM" id="Phobius"/>
    </source>
</evidence>
<evidence type="ECO:0000256" key="8">
    <source>
        <dbReference type="SAM" id="MobiDB-lite"/>
    </source>
</evidence>
<sequence length="382" mass="39798">MKKKATRPDAEPRLSSGGDVGLHREPAGGSGVHVNAFRIGLVGTLGVLIALLLGGIVSQLSTVLVYIGIALFLALGLDPLVSWLEKRMPRPAAIAAVVLVVLAALAGLLLAVIPVLVEQSSNLIRDFPGFASDFQKNDIVLQIQKLLGDSVDIKQVIKGATDFLGDPKNLVAIGGGLAQVGAGVASGITGLIIVLILTLYFMASLRSMKQTVYRFVPAYQRAGFAKISEDITGAVGRYVVGQVSLALINGVLSLILLSIIQAPMPFLLAFFAFIGSLIPLVGTLSASILNTLICLLVDPSLALITGIYYLIYLQVEAYIISPRIMSRAVAVPGAMVVIAAVAGGTIGGVLGALAAIPVAASVIIIVQKVVWPRQDRKVVAVS</sequence>
<reference evidence="10 11" key="1">
    <citation type="submission" date="2018-10" db="EMBL/GenBank/DDBJ databases">
        <authorList>
            <person name="Li J."/>
        </authorList>
    </citation>
    <scope>NUCLEOTIDE SEQUENCE [LARGE SCALE GENOMIC DNA]</scope>
    <source>
        <strain evidence="10 11">JCM 11654</strain>
    </source>
</reference>
<evidence type="ECO:0000256" key="5">
    <source>
        <dbReference type="ARBA" id="ARBA00022692"/>
    </source>
</evidence>
<dbReference type="InterPro" id="IPR002549">
    <property type="entry name" value="AI-2E-like"/>
</dbReference>
<proteinExistence type="inferred from homology"/>
<keyword evidence="7 9" id="KW-0472">Membrane</keyword>
<keyword evidence="11" id="KW-1185">Reference proteome</keyword>
<feature type="transmembrane region" description="Helical" evidence="9">
    <location>
        <begin position="333"/>
        <end position="366"/>
    </location>
</feature>
<feature type="transmembrane region" description="Helical" evidence="9">
    <location>
        <begin position="238"/>
        <end position="260"/>
    </location>
</feature>
<dbReference type="PANTHER" id="PTHR21716">
    <property type="entry name" value="TRANSMEMBRANE PROTEIN"/>
    <property type="match status" value="1"/>
</dbReference>
<dbReference type="OrthoDB" id="4016357at2"/>
<dbReference type="RefSeq" id="WP_121689464.1">
    <property type="nucleotide sequence ID" value="NZ_RCUY01000015.1"/>
</dbReference>
<feature type="transmembrane region" description="Helical" evidence="9">
    <location>
        <begin position="301"/>
        <end position="321"/>
    </location>
</feature>
<evidence type="ECO:0000256" key="7">
    <source>
        <dbReference type="ARBA" id="ARBA00023136"/>
    </source>
</evidence>
<protein>
    <submittedName>
        <fullName evidence="10">AI-2E family transporter</fullName>
    </submittedName>
</protein>
<comment type="similarity">
    <text evidence="2">Belongs to the autoinducer-2 exporter (AI-2E) (TC 2.A.86) family.</text>
</comment>
<feature type="transmembrane region" description="Helical" evidence="9">
    <location>
        <begin position="63"/>
        <end position="81"/>
    </location>
</feature>
<dbReference type="EMBL" id="RCUY01000015">
    <property type="protein sequence ID" value="RLP79299.1"/>
    <property type="molecule type" value="Genomic_DNA"/>
</dbReference>
<evidence type="ECO:0000256" key="3">
    <source>
        <dbReference type="ARBA" id="ARBA00022448"/>
    </source>
</evidence>
<feature type="transmembrane region" description="Helical" evidence="9">
    <location>
        <begin position="93"/>
        <end position="117"/>
    </location>
</feature>
<comment type="caution">
    <text evidence="10">The sequence shown here is derived from an EMBL/GenBank/DDBJ whole genome shotgun (WGS) entry which is preliminary data.</text>
</comment>
<dbReference type="Pfam" id="PF01594">
    <property type="entry name" value="AI-2E_transport"/>
    <property type="match status" value="1"/>
</dbReference>
<keyword evidence="6 9" id="KW-1133">Transmembrane helix</keyword>